<protein>
    <submittedName>
        <fullName evidence="2">MarR family transcriptional regulator</fullName>
    </submittedName>
</protein>
<evidence type="ECO:0000259" key="1">
    <source>
        <dbReference type="Pfam" id="PF01726"/>
    </source>
</evidence>
<dbReference type="GO" id="GO:0004252">
    <property type="term" value="F:serine-type endopeptidase activity"/>
    <property type="evidence" value="ECO:0007669"/>
    <property type="project" value="InterPro"/>
</dbReference>
<dbReference type="InterPro" id="IPR006199">
    <property type="entry name" value="LexA_DNA-bd_dom"/>
</dbReference>
<evidence type="ECO:0000313" key="2">
    <source>
        <dbReference type="EMBL" id="PCI28725.1"/>
    </source>
</evidence>
<accession>A0A2A4T6G4</accession>
<name>A0A2A4T6G4_9DELT</name>
<dbReference type="Gene3D" id="1.10.10.10">
    <property type="entry name" value="Winged helix-like DNA-binding domain superfamily/Winged helix DNA-binding domain"/>
    <property type="match status" value="1"/>
</dbReference>
<dbReference type="SUPFAM" id="SSF46785">
    <property type="entry name" value="Winged helix' DNA-binding domain"/>
    <property type="match status" value="1"/>
</dbReference>
<reference evidence="3" key="1">
    <citation type="submission" date="2017-08" db="EMBL/GenBank/DDBJ databases">
        <title>A dynamic microbial community with high functional redundancy inhabits the cold, oxic subseafloor aquifer.</title>
        <authorList>
            <person name="Tully B.J."/>
            <person name="Wheat C.G."/>
            <person name="Glazer B.T."/>
            <person name="Huber J.A."/>
        </authorList>
    </citation>
    <scope>NUCLEOTIDE SEQUENCE [LARGE SCALE GENOMIC DNA]</scope>
</reference>
<dbReference type="InterPro" id="IPR036388">
    <property type="entry name" value="WH-like_DNA-bd_sf"/>
</dbReference>
<proteinExistence type="predicted"/>
<dbReference type="EMBL" id="NVSR01000027">
    <property type="protein sequence ID" value="PCI28725.1"/>
    <property type="molecule type" value="Genomic_DNA"/>
</dbReference>
<feature type="domain" description="LexA repressor DNA-binding" evidence="1">
    <location>
        <begin position="9"/>
        <end position="68"/>
    </location>
</feature>
<dbReference type="InterPro" id="IPR036390">
    <property type="entry name" value="WH_DNA-bd_sf"/>
</dbReference>
<sequence>MKKTTGASFTEKQGQYLSFISCYLKINGRPPAEADMQRYFRVTPATAHQMVVKLESLGLIKRTRGLGRSIQILIPSDKIPILK</sequence>
<gene>
    <name evidence="2" type="ORF">COB67_05695</name>
</gene>
<dbReference type="AlphaFoldDB" id="A0A2A4T6G4"/>
<organism evidence="2 3">
    <name type="scientific">SAR324 cluster bacterium</name>
    <dbReference type="NCBI Taxonomy" id="2024889"/>
    <lineage>
        <taxon>Bacteria</taxon>
        <taxon>Deltaproteobacteria</taxon>
        <taxon>SAR324 cluster</taxon>
    </lineage>
</organism>
<dbReference type="Pfam" id="PF01726">
    <property type="entry name" value="LexA_DNA_bind"/>
    <property type="match status" value="1"/>
</dbReference>
<comment type="caution">
    <text evidence="2">The sequence shown here is derived from an EMBL/GenBank/DDBJ whole genome shotgun (WGS) entry which is preliminary data.</text>
</comment>
<dbReference type="GO" id="GO:0006508">
    <property type="term" value="P:proteolysis"/>
    <property type="evidence" value="ECO:0007669"/>
    <property type="project" value="InterPro"/>
</dbReference>
<evidence type="ECO:0000313" key="3">
    <source>
        <dbReference type="Proteomes" id="UP000218113"/>
    </source>
</evidence>
<dbReference type="Proteomes" id="UP000218113">
    <property type="component" value="Unassembled WGS sequence"/>
</dbReference>